<gene>
    <name evidence="3" type="ORF">CKAN_00864900</name>
</gene>
<keyword evidence="2" id="KW-0472">Membrane</keyword>
<name>A0A3S3MHI3_9MAGN</name>
<evidence type="ECO:0000313" key="4">
    <source>
        <dbReference type="Proteomes" id="UP000283530"/>
    </source>
</evidence>
<sequence length="109" mass="12592">MPMEYMFYIFLFLISSLAILLTKFCYNGPKLALPPGSFGWLTIGNFMDLQRTNRSGKPYEFTTERMEDTINTSSRHHYSAKRPSFYAVLPQTSSSSPQRRSWSRPSGHL</sequence>
<feature type="transmembrane region" description="Helical" evidence="2">
    <location>
        <begin position="6"/>
        <end position="26"/>
    </location>
</feature>
<reference evidence="3 4" key="1">
    <citation type="journal article" date="2019" name="Nat. Plants">
        <title>Stout camphor tree genome fills gaps in understanding of flowering plant genome evolution.</title>
        <authorList>
            <person name="Chaw S.M."/>
            <person name="Liu Y.C."/>
            <person name="Wu Y.W."/>
            <person name="Wang H.Y."/>
            <person name="Lin C.I."/>
            <person name="Wu C.S."/>
            <person name="Ke H.M."/>
            <person name="Chang L.Y."/>
            <person name="Hsu C.Y."/>
            <person name="Yang H.T."/>
            <person name="Sudianto E."/>
            <person name="Hsu M.H."/>
            <person name="Wu K.P."/>
            <person name="Wang L.N."/>
            <person name="Leebens-Mack J.H."/>
            <person name="Tsai I.J."/>
        </authorList>
    </citation>
    <scope>NUCLEOTIDE SEQUENCE [LARGE SCALE GENOMIC DNA]</scope>
    <source>
        <strain evidence="4">cv. Chaw 1501</strain>
        <tissue evidence="3">Young leaves</tissue>
    </source>
</reference>
<evidence type="ECO:0000256" key="2">
    <source>
        <dbReference type="SAM" id="Phobius"/>
    </source>
</evidence>
<dbReference type="EMBL" id="QPKB01000003">
    <property type="protein sequence ID" value="RWR80038.1"/>
    <property type="molecule type" value="Genomic_DNA"/>
</dbReference>
<keyword evidence="2" id="KW-1133">Transmembrane helix</keyword>
<dbReference type="AlphaFoldDB" id="A0A3S3MHI3"/>
<keyword evidence="4" id="KW-1185">Reference proteome</keyword>
<feature type="region of interest" description="Disordered" evidence="1">
    <location>
        <begin position="90"/>
        <end position="109"/>
    </location>
</feature>
<proteinExistence type="predicted"/>
<accession>A0A3S3MHI3</accession>
<organism evidence="3 4">
    <name type="scientific">Cinnamomum micranthum f. kanehirae</name>
    <dbReference type="NCBI Taxonomy" id="337451"/>
    <lineage>
        <taxon>Eukaryota</taxon>
        <taxon>Viridiplantae</taxon>
        <taxon>Streptophyta</taxon>
        <taxon>Embryophyta</taxon>
        <taxon>Tracheophyta</taxon>
        <taxon>Spermatophyta</taxon>
        <taxon>Magnoliopsida</taxon>
        <taxon>Magnoliidae</taxon>
        <taxon>Laurales</taxon>
        <taxon>Lauraceae</taxon>
        <taxon>Cinnamomum</taxon>
    </lineage>
</organism>
<keyword evidence="2" id="KW-0812">Transmembrane</keyword>
<evidence type="ECO:0000313" key="3">
    <source>
        <dbReference type="EMBL" id="RWR80038.1"/>
    </source>
</evidence>
<dbReference type="Proteomes" id="UP000283530">
    <property type="component" value="Unassembled WGS sequence"/>
</dbReference>
<dbReference type="OrthoDB" id="1372046at2759"/>
<protein>
    <submittedName>
        <fullName evidence="3">Uncharacterized protein</fullName>
    </submittedName>
</protein>
<comment type="caution">
    <text evidence="3">The sequence shown here is derived from an EMBL/GenBank/DDBJ whole genome shotgun (WGS) entry which is preliminary data.</text>
</comment>
<evidence type="ECO:0000256" key="1">
    <source>
        <dbReference type="SAM" id="MobiDB-lite"/>
    </source>
</evidence>